<protein>
    <recommendedName>
        <fullName evidence="2">RWD domain-containing protein</fullName>
    </recommendedName>
</protein>
<dbReference type="HOGENOM" id="CLU_1205042_0_0_1"/>
<organism evidence="3 4">
    <name type="scientific">Mitosporidium daphniae</name>
    <dbReference type="NCBI Taxonomy" id="1485682"/>
    <lineage>
        <taxon>Eukaryota</taxon>
        <taxon>Fungi</taxon>
        <taxon>Fungi incertae sedis</taxon>
        <taxon>Microsporidia</taxon>
        <taxon>Mitosporidium</taxon>
    </lineage>
</organism>
<feature type="region of interest" description="Disordered" evidence="1">
    <location>
        <begin position="211"/>
        <end position="230"/>
    </location>
</feature>
<proteinExistence type="predicted"/>
<gene>
    <name evidence="3" type="ORF">DI09_23p20</name>
</gene>
<dbReference type="Pfam" id="PF16543">
    <property type="entry name" value="DFRP_C"/>
    <property type="match status" value="1"/>
</dbReference>
<reference evidence="3 4" key="1">
    <citation type="submission" date="2014-04" db="EMBL/GenBank/DDBJ databases">
        <title>A new species of microsporidia sheds light on the evolution of extreme parasitism.</title>
        <authorList>
            <person name="Haag K.L."/>
            <person name="James T.Y."/>
            <person name="Larsson R."/>
            <person name="Schaer T.M."/>
            <person name="Refardt D."/>
            <person name="Pombert J.-F."/>
            <person name="Ebert D."/>
        </authorList>
    </citation>
    <scope>NUCLEOTIDE SEQUENCE [LARGE SCALE GENOMIC DNA]</scope>
    <source>
        <strain evidence="3 4">UGP3</strain>
        <tissue evidence="3">Spores</tissue>
    </source>
</reference>
<dbReference type="InterPro" id="IPR032378">
    <property type="entry name" value="ZC3H15/TMA46_C"/>
</dbReference>
<dbReference type="Gene3D" id="3.10.110.10">
    <property type="entry name" value="Ubiquitin Conjugating Enzyme"/>
    <property type="match status" value="1"/>
</dbReference>
<sequence>MYGSDVTGTMGYANFIGSEQEGSYTRIEIRFHLSNESYPNISPSFEITELDGIAQSYKSTLISELSQQASLLTGTPMLLPLLSFLQEWIDNYSIKNKEKLSAPVHILTKILQDTTLSSTPHESSLNVLGLDDAENELNREDIALVTEEAFLEWKTSFYAHKVDASKPKTSSGTQKLTGRQLFERNSVEQQSDSAGCLAEDEEVVEVNFALFHDSSPENSEPQTEDEADFS</sequence>
<accession>A0A098VSH5</accession>
<dbReference type="GeneID" id="25259173"/>
<dbReference type="RefSeq" id="XP_013238381.1">
    <property type="nucleotide sequence ID" value="XM_013382927.1"/>
</dbReference>
<feature type="domain" description="RWD" evidence="2">
    <location>
        <begin position="1"/>
        <end position="92"/>
    </location>
</feature>
<dbReference type="InterPro" id="IPR016135">
    <property type="entry name" value="UBQ-conjugating_enzyme/RWD"/>
</dbReference>
<dbReference type="Pfam" id="PF05773">
    <property type="entry name" value="RWD"/>
    <property type="match status" value="1"/>
</dbReference>
<dbReference type="OrthoDB" id="277175at2759"/>
<dbReference type="PROSITE" id="PS50908">
    <property type="entry name" value="RWD"/>
    <property type="match status" value="1"/>
</dbReference>
<dbReference type="EMBL" id="JMKJ01000155">
    <property type="protein sequence ID" value="KGG51927.1"/>
    <property type="molecule type" value="Genomic_DNA"/>
</dbReference>
<dbReference type="InterPro" id="IPR006575">
    <property type="entry name" value="RWD_dom"/>
</dbReference>
<evidence type="ECO:0000256" key="1">
    <source>
        <dbReference type="SAM" id="MobiDB-lite"/>
    </source>
</evidence>
<dbReference type="SUPFAM" id="SSF54495">
    <property type="entry name" value="UBC-like"/>
    <property type="match status" value="1"/>
</dbReference>
<dbReference type="InterPro" id="IPR040213">
    <property type="entry name" value="GIR2-like"/>
</dbReference>
<comment type="caution">
    <text evidence="3">The sequence shown here is derived from an EMBL/GenBank/DDBJ whole genome shotgun (WGS) entry which is preliminary data.</text>
</comment>
<evidence type="ECO:0000313" key="3">
    <source>
        <dbReference type="EMBL" id="KGG51927.1"/>
    </source>
</evidence>
<name>A0A098VSH5_9MICR</name>
<dbReference type="Proteomes" id="UP000029725">
    <property type="component" value="Unassembled WGS sequence"/>
</dbReference>
<dbReference type="VEuPathDB" id="MicrosporidiaDB:DI09_23p20"/>
<keyword evidence="4" id="KW-1185">Reference proteome</keyword>
<evidence type="ECO:0000313" key="4">
    <source>
        <dbReference type="Proteomes" id="UP000029725"/>
    </source>
</evidence>
<dbReference type="PANTHER" id="PTHR12292">
    <property type="entry name" value="RWD DOMAIN-CONTAINING PROTEIN"/>
    <property type="match status" value="1"/>
</dbReference>
<dbReference type="AlphaFoldDB" id="A0A098VSH5"/>
<evidence type="ECO:0000259" key="2">
    <source>
        <dbReference type="PROSITE" id="PS50908"/>
    </source>
</evidence>